<dbReference type="InterPro" id="IPR001387">
    <property type="entry name" value="Cro/C1-type_HTH"/>
</dbReference>
<sequence>MIGLASETVGDVLREWRRYRRFSQIDLAAEAQISTRHLSFVESGRSSPSRDVLLRLAGALDMPLRGRNRLLLAGGLAPQFPERSFDAPDMRMARQAVEAVLTAHEPFPAVAVDRHWTLVAANRSIMSLLRGVSARLLTPPVNVLRLTLEPDGLAPSILNYGAWRRHLTDRLRRDAAASGDPALFRLCDELQALPAPPAPPAARQLAELPIAVPLVLRSPAGGETLSLLSTTTVFGTATDVTLAELTLECFYPADEDTRSALARLPPPSTAGFRG</sequence>
<dbReference type="EMBL" id="JAAAMG010000015">
    <property type="protein sequence ID" value="NDW06282.1"/>
    <property type="molecule type" value="Genomic_DNA"/>
</dbReference>
<dbReference type="PANTHER" id="PTHR35010">
    <property type="entry name" value="BLL4672 PROTEIN-RELATED"/>
    <property type="match status" value="1"/>
</dbReference>
<reference evidence="2 3" key="1">
    <citation type="submission" date="2020-01" db="EMBL/GenBank/DDBJ databases">
        <title>Jiella pacifica sp. nov.</title>
        <authorList>
            <person name="Xue Z."/>
            <person name="Zhu S."/>
            <person name="Chen J."/>
            <person name="Yang J."/>
        </authorList>
    </citation>
    <scope>NUCLEOTIDE SEQUENCE [LARGE SCALE GENOMIC DNA]</scope>
    <source>
        <strain evidence="2 3">40Bstr34</strain>
    </source>
</reference>
<proteinExistence type="predicted"/>
<keyword evidence="3" id="KW-1185">Reference proteome</keyword>
<dbReference type="Pfam" id="PF01381">
    <property type="entry name" value="HTH_3"/>
    <property type="match status" value="1"/>
</dbReference>
<dbReference type="Gene3D" id="1.10.260.40">
    <property type="entry name" value="lambda repressor-like DNA-binding domains"/>
    <property type="match status" value="1"/>
</dbReference>
<evidence type="ECO:0000313" key="3">
    <source>
        <dbReference type="Proteomes" id="UP000469011"/>
    </source>
</evidence>
<dbReference type="GO" id="GO:0003677">
    <property type="term" value="F:DNA binding"/>
    <property type="evidence" value="ECO:0007669"/>
    <property type="project" value="InterPro"/>
</dbReference>
<name>A0A6N9T6V1_9HYPH</name>
<dbReference type="InterPro" id="IPR041413">
    <property type="entry name" value="MLTR_LBD"/>
</dbReference>
<dbReference type="Proteomes" id="UP000469011">
    <property type="component" value="Unassembled WGS sequence"/>
</dbReference>
<evidence type="ECO:0000313" key="2">
    <source>
        <dbReference type="EMBL" id="NDW06282.1"/>
    </source>
</evidence>
<accession>A0A6N9T6V1</accession>
<dbReference type="SUPFAM" id="SSF47413">
    <property type="entry name" value="lambda repressor-like DNA-binding domains"/>
    <property type="match status" value="1"/>
</dbReference>
<dbReference type="CDD" id="cd00093">
    <property type="entry name" value="HTH_XRE"/>
    <property type="match status" value="1"/>
</dbReference>
<dbReference type="Gene3D" id="3.30.450.180">
    <property type="match status" value="1"/>
</dbReference>
<dbReference type="PROSITE" id="PS50943">
    <property type="entry name" value="HTH_CROC1"/>
    <property type="match status" value="1"/>
</dbReference>
<dbReference type="PANTHER" id="PTHR35010:SF4">
    <property type="entry name" value="BLL5781 PROTEIN"/>
    <property type="match status" value="1"/>
</dbReference>
<dbReference type="RefSeq" id="WP_163464809.1">
    <property type="nucleotide sequence ID" value="NZ_JAAAMG010000015.1"/>
</dbReference>
<dbReference type="InterPro" id="IPR010982">
    <property type="entry name" value="Lambda_DNA-bd_dom_sf"/>
</dbReference>
<organism evidence="2 3">
    <name type="scientific">Jiella pacifica</name>
    <dbReference type="NCBI Taxonomy" id="2696469"/>
    <lineage>
        <taxon>Bacteria</taxon>
        <taxon>Pseudomonadati</taxon>
        <taxon>Pseudomonadota</taxon>
        <taxon>Alphaproteobacteria</taxon>
        <taxon>Hyphomicrobiales</taxon>
        <taxon>Aurantimonadaceae</taxon>
        <taxon>Jiella</taxon>
    </lineage>
</organism>
<protein>
    <submittedName>
        <fullName evidence="2">Helix-turn-helix domain-containing protein</fullName>
    </submittedName>
</protein>
<dbReference type="SMART" id="SM00530">
    <property type="entry name" value="HTH_XRE"/>
    <property type="match status" value="1"/>
</dbReference>
<feature type="domain" description="HTH cro/C1-type" evidence="1">
    <location>
        <begin position="13"/>
        <end position="67"/>
    </location>
</feature>
<dbReference type="Pfam" id="PF17765">
    <property type="entry name" value="MLTR_LBD"/>
    <property type="match status" value="1"/>
</dbReference>
<comment type="caution">
    <text evidence="2">The sequence shown here is derived from an EMBL/GenBank/DDBJ whole genome shotgun (WGS) entry which is preliminary data.</text>
</comment>
<dbReference type="AlphaFoldDB" id="A0A6N9T6V1"/>
<evidence type="ECO:0000259" key="1">
    <source>
        <dbReference type="PROSITE" id="PS50943"/>
    </source>
</evidence>
<gene>
    <name evidence="2" type="ORF">GTK09_17820</name>
</gene>